<keyword evidence="6" id="KW-1185">Reference proteome</keyword>
<evidence type="ECO:0000256" key="1">
    <source>
        <dbReference type="ARBA" id="ARBA00004196"/>
    </source>
</evidence>
<dbReference type="Pfam" id="PF09375">
    <property type="entry name" value="Peptidase_M75"/>
    <property type="match status" value="1"/>
</dbReference>
<dbReference type="InterPro" id="IPR018976">
    <property type="entry name" value="Imelysin-like"/>
</dbReference>
<dbReference type="Gene3D" id="1.20.1420.20">
    <property type="entry name" value="M75 peptidase, HXXE motif"/>
    <property type="match status" value="1"/>
</dbReference>
<dbReference type="InterPro" id="IPR034984">
    <property type="entry name" value="Imelysin-like_IPPA"/>
</dbReference>
<dbReference type="RefSeq" id="WP_343059441.1">
    <property type="nucleotide sequence ID" value="NZ_JACIEE010000003.1"/>
</dbReference>
<evidence type="ECO:0000259" key="4">
    <source>
        <dbReference type="Pfam" id="PF09375"/>
    </source>
</evidence>
<dbReference type="InterPro" id="IPR038352">
    <property type="entry name" value="Imelysin_sf"/>
</dbReference>
<evidence type="ECO:0000256" key="2">
    <source>
        <dbReference type="ARBA" id="ARBA00022729"/>
    </source>
</evidence>
<dbReference type="EMBL" id="JACIEE010000003">
    <property type="protein sequence ID" value="MBB3976364.1"/>
    <property type="molecule type" value="Genomic_DNA"/>
</dbReference>
<gene>
    <name evidence="5" type="ORF">GGQ64_001553</name>
</gene>
<dbReference type="CDD" id="cd14659">
    <property type="entry name" value="Imelysin-like_IPPA"/>
    <property type="match status" value="1"/>
</dbReference>
<proteinExistence type="predicted"/>
<evidence type="ECO:0000313" key="5">
    <source>
        <dbReference type="EMBL" id="MBB3976364.1"/>
    </source>
</evidence>
<comment type="subcellular location">
    <subcellularLocation>
        <location evidence="1">Cell envelope</location>
    </subcellularLocation>
</comment>
<dbReference type="AlphaFoldDB" id="A0A7W6DCE5"/>
<dbReference type="GO" id="GO:0030313">
    <property type="term" value="C:cell envelope"/>
    <property type="evidence" value="ECO:0007669"/>
    <property type="project" value="UniProtKB-SubCell"/>
</dbReference>
<keyword evidence="2 3" id="KW-0732">Signal</keyword>
<evidence type="ECO:0000313" key="6">
    <source>
        <dbReference type="Proteomes" id="UP000574761"/>
    </source>
</evidence>
<reference evidence="5 6" key="1">
    <citation type="submission" date="2020-08" db="EMBL/GenBank/DDBJ databases">
        <title>Genomic Encyclopedia of Type Strains, Phase IV (KMG-IV): sequencing the most valuable type-strain genomes for metagenomic binning, comparative biology and taxonomic classification.</title>
        <authorList>
            <person name="Goeker M."/>
        </authorList>
    </citation>
    <scope>NUCLEOTIDE SEQUENCE [LARGE SCALE GENOMIC DNA]</scope>
    <source>
        <strain evidence="5 6">DSM 100211</strain>
    </source>
</reference>
<feature type="signal peptide" evidence="3">
    <location>
        <begin position="1"/>
        <end position="31"/>
    </location>
</feature>
<accession>A0A7W6DCE5</accession>
<dbReference type="PROSITE" id="PS51257">
    <property type="entry name" value="PROKAR_LIPOPROTEIN"/>
    <property type="match status" value="1"/>
</dbReference>
<organism evidence="5 6">
    <name type="scientific">Mycoplana azooxidifex</name>
    <dbReference type="NCBI Taxonomy" id="1636188"/>
    <lineage>
        <taxon>Bacteria</taxon>
        <taxon>Pseudomonadati</taxon>
        <taxon>Pseudomonadota</taxon>
        <taxon>Alphaproteobacteria</taxon>
        <taxon>Hyphomicrobiales</taxon>
        <taxon>Rhizobiaceae</taxon>
        <taxon>Mycoplana</taxon>
    </lineage>
</organism>
<protein>
    <recommendedName>
        <fullName evidence="4">Imelysin-like domain-containing protein</fullName>
    </recommendedName>
</protein>
<dbReference type="Proteomes" id="UP000574761">
    <property type="component" value="Unassembled WGS sequence"/>
</dbReference>
<feature type="domain" description="Imelysin-like" evidence="4">
    <location>
        <begin position="59"/>
        <end position="346"/>
    </location>
</feature>
<sequence>MPFLLRSRLRLALLGLALLPALTACPLPGSAQDSNPLPPVVLTEEAISAVMARAVDEVIRPGYRNMHTSATRLADAVSAYCAAPSPDTRAAARAAFDDTVAKWSFIEIVRDGPVLQENRFERILFYPDRKSTGLKQVQALLVRMDEKDTDAATLPGKSVAVQGLGALEYVLYGTGAATMDGAKDSFRCRYGAAVAKNIAATAASLSADWERPDGVQRDWKHPGPDNPAFRDGKEAITALLGILVHGAEAVRDQRIEAFYKGEDGPARPRSAIYWRSGNTWNAIKGNLEGLRTLFSKSGMEELLDPAEASIAGSAEFVIASLTRVVAKIDPDIEKAVSEPSERHKMDFLIVNARDLVLRFSDQYGGAIGLGAGFSFADGD</sequence>
<feature type="chain" id="PRO_5030802244" description="Imelysin-like domain-containing protein" evidence="3">
    <location>
        <begin position="32"/>
        <end position="379"/>
    </location>
</feature>
<comment type="caution">
    <text evidence="5">The sequence shown here is derived from an EMBL/GenBank/DDBJ whole genome shotgun (WGS) entry which is preliminary data.</text>
</comment>
<evidence type="ECO:0000256" key="3">
    <source>
        <dbReference type="SAM" id="SignalP"/>
    </source>
</evidence>
<name>A0A7W6DCE5_9HYPH</name>